<dbReference type="Pfam" id="PF00990">
    <property type="entry name" value="GGDEF"/>
    <property type="match status" value="1"/>
</dbReference>
<dbReference type="PROSITE" id="PS51832">
    <property type="entry name" value="HD_GYP"/>
    <property type="match status" value="1"/>
</dbReference>
<dbReference type="EC" id="2.7.7.65" evidence="4"/>
<dbReference type="InterPro" id="IPR029787">
    <property type="entry name" value="Nucleotide_cyclase"/>
</dbReference>
<evidence type="ECO:0000313" key="4">
    <source>
        <dbReference type="EMBL" id="MDW5596496.1"/>
    </source>
</evidence>
<dbReference type="SUPFAM" id="SSF55781">
    <property type="entry name" value="GAF domain-like"/>
    <property type="match status" value="2"/>
</dbReference>
<dbReference type="PANTHER" id="PTHR45138">
    <property type="entry name" value="REGULATORY COMPONENTS OF SENSORY TRANSDUCTION SYSTEM"/>
    <property type="match status" value="1"/>
</dbReference>
<dbReference type="NCBIfam" id="TIGR00254">
    <property type="entry name" value="GGDEF"/>
    <property type="match status" value="1"/>
</dbReference>
<proteinExistence type="predicted"/>
<dbReference type="CDD" id="cd00077">
    <property type="entry name" value="HDc"/>
    <property type="match status" value="1"/>
</dbReference>
<dbReference type="SMART" id="SM00267">
    <property type="entry name" value="GGDEF"/>
    <property type="match status" value="1"/>
</dbReference>
<dbReference type="SUPFAM" id="SSF109604">
    <property type="entry name" value="HD-domain/PDEase-like"/>
    <property type="match status" value="1"/>
</dbReference>
<dbReference type="CDD" id="cd01949">
    <property type="entry name" value="GGDEF"/>
    <property type="match status" value="1"/>
</dbReference>
<protein>
    <submittedName>
        <fullName evidence="4">Diguanylate cyclase</fullName>
        <ecNumber evidence="4">2.7.7.65</ecNumber>
    </submittedName>
</protein>
<evidence type="ECO:0000313" key="5">
    <source>
        <dbReference type="Proteomes" id="UP001284601"/>
    </source>
</evidence>
<dbReference type="InterPro" id="IPR006674">
    <property type="entry name" value="HD_domain"/>
</dbReference>
<evidence type="ECO:0000259" key="2">
    <source>
        <dbReference type="PROSITE" id="PS51831"/>
    </source>
</evidence>
<dbReference type="Pfam" id="PF13487">
    <property type="entry name" value="HD_5"/>
    <property type="match status" value="1"/>
</dbReference>
<feature type="domain" description="HD" evidence="2">
    <location>
        <begin position="509"/>
        <end position="629"/>
    </location>
</feature>
<accession>A0ABU4HT49</accession>
<reference evidence="5" key="1">
    <citation type="submission" date="2023-07" db="EMBL/GenBank/DDBJ databases">
        <title>Conexibacter stalactiti sp. nov., isolated from stalactites in a lava cave and emended description of the genus Conexibacter.</title>
        <authorList>
            <person name="Lee S.D."/>
        </authorList>
    </citation>
    <scope>NUCLEOTIDE SEQUENCE [LARGE SCALE GENOMIC DNA]</scope>
    <source>
        <strain evidence="5">KCTC 39840</strain>
    </source>
</reference>
<evidence type="ECO:0000259" key="3">
    <source>
        <dbReference type="PROSITE" id="PS51832"/>
    </source>
</evidence>
<keyword evidence="4" id="KW-0548">Nucleotidyltransferase</keyword>
<dbReference type="InterPro" id="IPR029016">
    <property type="entry name" value="GAF-like_dom_sf"/>
</dbReference>
<dbReference type="NCBIfam" id="TIGR00277">
    <property type="entry name" value="HDIG"/>
    <property type="match status" value="1"/>
</dbReference>
<dbReference type="InterPro" id="IPR003607">
    <property type="entry name" value="HD/PDEase_dom"/>
</dbReference>
<dbReference type="InterPro" id="IPR037522">
    <property type="entry name" value="HD_GYP_dom"/>
</dbReference>
<dbReference type="InterPro" id="IPR000160">
    <property type="entry name" value="GGDEF_dom"/>
</dbReference>
<gene>
    <name evidence="4" type="ORF">R7226_19270</name>
</gene>
<evidence type="ECO:0000259" key="1">
    <source>
        <dbReference type="PROSITE" id="PS50887"/>
    </source>
</evidence>
<dbReference type="SMART" id="SM00471">
    <property type="entry name" value="HDc"/>
    <property type="match status" value="1"/>
</dbReference>
<dbReference type="EMBL" id="JAWSTH010000057">
    <property type="protein sequence ID" value="MDW5596496.1"/>
    <property type="molecule type" value="Genomic_DNA"/>
</dbReference>
<dbReference type="Proteomes" id="UP001284601">
    <property type="component" value="Unassembled WGS sequence"/>
</dbReference>
<dbReference type="SUPFAM" id="SSF55073">
    <property type="entry name" value="Nucleotide cyclase"/>
    <property type="match status" value="1"/>
</dbReference>
<dbReference type="InterPro" id="IPR043128">
    <property type="entry name" value="Rev_trsase/Diguanyl_cyclase"/>
</dbReference>
<dbReference type="PROSITE" id="PS50887">
    <property type="entry name" value="GGDEF"/>
    <property type="match status" value="1"/>
</dbReference>
<name>A0ABU4HT49_9ACTN</name>
<keyword evidence="5" id="KW-1185">Reference proteome</keyword>
<dbReference type="Gene3D" id="1.10.3210.10">
    <property type="entry name" value="Hypothetical protein af1432"/>
    <property type="match status" value="1"/>
</dbReference>
<feature type="domain" description="HD-GYP" evidence="3">
    <location>
        <begin position="487"/>
        <end position="680"/>
    </location>
</feature>
<keyword evidence="4" id="KW-0808">Transferase</keyword>
<organism evidence="4 5">
    <name type="scientific">Conexibacter stalactiti</name>
    <dbReference type="NCBI Taxonomy" id="1940611"/>
    <lineage>
        <taxon>Bacteria</taxon>
        <taxon>Bacillati</taxon>
        <taxon>Actinomycetota</taxon>
        <taxon>Thermoleophilia</taxon>
        <taxon>Solirubrobacterales</taxon>
        <taxon>Conexibacteraceae</taxon>
        <taxon>Conexibacter</taxon>
    </lineage>
</organism>
<dbReference type="RefSeq" id="WP_318598893.1">
    <property type="nucleotide sequence ID" value="NZ_JAWSTH010000057.1"/>
</dbReference>
<dbReference type="InterPro" id="IPR003018">
    <property type="entry name" value="GAF"/>
</dbReference>
<dbReference type="PROSITE" id="PS51831">
    <property type="entry name" value="HD"/>
    <property type="match status" value="1"/>
</dbReference>
<feature type="domain" description="GGDEF" evidence="1">
    <location>
        <begin position="341"/>
        <end position="470"/>
    </location>
</feature>
<dbReference type="GO" id="GO:0052621">
    <property type="term" value="F:diguanylate cyclase activity"/>
    <property type="evidence" value="ECO:0007669"/>
    <property type="project" value="UniProtKB-EC"/>
</dbReference>
<dbReference type="Gene3D" id="3.30.450.40">
    <property type="match status" value="2"/>
</dbReference>
<dbReference type="InterPro" id="IPR050469">
    <property type="entry name" value="Diguanylate_Cyclase"/>
</dbReference>
<dbReference type="PANTHER" id="PTHR45138:SF24">
    <property type="entry name" value="DIGUANYLATE CYCLASE DGCC-RELATED"/>
    <property type="match status" value="1"/>
</dbReference>
<dbReference type="Gene3D" id="3.30.70.270">
    <property type="match status" value="1"/>
</dbReference>
<dbReference type="SMART" id="SM00065">
    <property type="entry name" value="GAF"/>
    <property type="match status" value="2"/>
</dbReference>
<comment type="caution">
    <text evidence="4">The sequence shown here is derived from an EMBL/GenBank/DDBJ whole genome shotgun (WGS) entry which is preliminary data.</text>
</comment>
<dbReference type="Pfam" id="PF01590">
    <property type="entry name" value="GAF"/>
    <property type="match status" value="2"/>
</dbReference>
<dbReference type="InterPro" id="IPR006675">
    <property type="entry name" value="HDIG_dom"/>
</dbReference>
<sequence length="687" mass="71303">MVFERVARLAARSLGAPSALIALRCGAGMTATPAAAALGLAGPHALVAGCGLPEAWSDGDLFDDALPGAAAASLDGPLAVADLRATPRLRGGAAAAGLGAIACVAAALRGRDGAVFGALCVYDVRPRAWTDEERATLDDLAAVAAHEHERALDVRERRALRHVATAVAHGADPEAVHTLVAAEAARAYGADAGAVVRYEDERHARVIGTWGREGVEPLALDGLLSLEDGGIAAALRRGEPARADGGPGHQPFRYRAGAPIGSGQHVWGFVAVLSGGEPFAPEVEHRVADFAELIAAAITNAEARGALAAQAVTDPLTGLANQRAFRERLVGEAERARRHGRNLGLALIDLDGFKFVNDTFGHQVGDDVLVTVARRAASTVRAGELLARLGGDELALLLPEADADETYAAAERIRQLVSHEPIGAAGVVTVSIGVSDLRLGNDGDGMVRSADDALYWAKAQGRDVVARWVPELLDHQHGSVQRAERGARRQALLGIGALARAVDAKDPDSERHSERVAELAVRLARASGWPPQRLALLREAALVHDVGKIGVPEEVLNKGDRSPAAAAQLREHARLGAEIASEVLSAEQVAWIRSHHERPDGGGYPDGLVGEAIPPGARLLAVADAWDAMTGPSSHRPPKPPEVALAECRAGAGTQFAAEAVAALERVLATGELAPTWAATSAISLGA</sequence>